<feature type="transmembrane region" description="Helical" evidence="7">
    <location>
        <begin position="231"/>
        <end position="253"/>
    </location>
</feature>
<organism evidence="8 9">
    <name type="scientific">Lentinula lateritia</name>
    <dbReference type="NCBI Taxonomy" id="40482"/>
    <lineage>
        <taxon>Eukaryota</taxon>
        <taxon>Fungi</taxon>
        <taxon>Dikarya</taxon>
        <taxon>Basidiomycota</taxon>
        <taxon>Agaricomycotina</taxon>
        <taxon>Agaricomycetes</taxon>
        <taxon>Agaricomycetidae</taxon>
        <taxon>Agaricales</taxon>
        <taxon>Marasmiineae</taxon>
        <taxon>Omphalotaceae</taxon>
        <taxon>Lentinula</taxon>
    </lineage>
</organism>
<comment type="caution">
    <text evidence="8">The sequence shown here is derived from an EMBL/GenBank/DDBJ whole genome shotgun (WGS) entry which is preliminary data.</text>
</comment>
<dbReference type="InterPro" id="IPR036259">
    <property type="entry name" value="MFS_trans_sf"/>
</dbReference>
<evidence type="ECO:0000256" key="6">
    <source>
        <dbReference type="SAM" id="MobiDB-lite"/>
    </source>
</evidence>
<feature type="transmembrane region" description="Helical" evidence="7">
    <location>
        <begin position="342"/>
        <end position="361"/>
    </location>
</feature>
<keyword evidence="2" id="KW-0813">Transport</keyword>
<feature type="transmembrane region" description="Helical" evidence="7">
    <location>
        <begin position="414"/>
        <end position="439"/>
    </location>
</feature>
<evidence type="ECO:0000256" key="4">
    <source>
        <dbReference type="ARBA" id="ARBA00022989"/>
    </source>
</evidence>
<dbReference type="Gene3D" id="1.20.1250.20">
    <property type="entry name" value="MFS general substrate transporter like domains"/>
    <property type="match status" value="1"/>
</dbReference>
<dbReference type="Proteomes" id="UP001150217">
    <property type="component" value="Unassembled WGS sequence"/>
</dbReference>
<evidence type="ECO:0000256" key="3">
    <source>
        <dbReference type="ARBA" id="ARBA00022692"/>
    </source>
</evidence>
<evidence type="ECO:0000256" key="1">
    <source>
        <dbReference type="ARBA" id="ARBA00004141"/>
    </source>
</evidence>
<comment type="subcellular location">
    <subcellularLocation>
        <location evidence="1">Membrane</location>
        <topology evidence="1">Multi-pass membrane protein</topology>
    </subcellularLocation>
</comment>
<protein>
    <submittedName>
        <fullName evidence="8">Major facilitator superfamily domain-containing protein</fullName>
    </submittedName>
</protein>
<feature type="transmembrane region" description="Helical" evidence="7">
    <location>
        <begin position="114"/>
        <end position="133"/>
    </location>
</feature>
<dbReference type="CDD" id="cd17330">
    <property type="entry name" value="MFS_SLC46_TetA_like"/>
    <property type="match status" value="1"/>
</dbReference>
<dbReference type="Pfam" id="PF07690">
    <property type="entry name" value="MFS_1"/>
    <property type="match status" value="1"/>
</dbReference>
<evidence type="ECO:0000256" key="7">
    <source>
        <dbReference type="SAM" id="Phobius"/>
    </source>
</evidence>
<feature type="transmembrane region" description="Helical" evidence="7">
    <location>
        <begin position="139"/>
        <end position="159"/>
    </location>
</feature>
<dbReference type="PANTHER" id="PTHR23504">
    <property type="entry name" value="MAJOR FACILITATOR SUPERFAMILY DOMAIN-CONTAINING PROTEIN 10"/>
    <property type="match status" value="1"/>
</dbReference>
<dbReference type="InterPro" id="IPR011701">
    <property type="entry name" value="MFS"/>
</dbReference>
<feature type="transmembrane region" description="Helical" evidence="7">
    <location>
        <begin position="484"/>
        <end position="504"/>
    </location>
</feature>
<sequence length="518" mass="56218">MASHSSCPAIDDRDETTPLLPNTCNAEAQNPSRRVTPLPKAQIAALCLVRLVDPIAFTQIFPYINEFIAFLHVTDDPSQIGYFSGLVESTFAVSQLLFIYHWARLSDVIGRRPVIMTGTLGVALSTMYFGVSSSIVDLLISRCIAGVFAGTASVVHTVLGEITDSTNQAAAFPLYGLVWPIGSIIGFQYSLQLFRCLSHRSLFRPLIGGSFSSPASQFSIFKQTIFDRHPYFLPCFVAGLLSIVGFTLAYFCLGETLSTKRRFSAEKGYDHISCTSEHNTDCHDDIPVSPSARELLSFPIIRALSLSGFALEANGTSFGVLYVLFCYSPIHSGGLAFPPSTIGYSLAFAGVIAGSVQVFLMPFLLRRIEAAKIYNLSIAAWPVTFLFLPILNVIARCGLDESTGQLRSRSHSALWVGIVIVLVLSRVGGIAYSASMILIRNNVPKPSYLGSANGLVQSSMCFSRCVSAAFASSVFAFSDKYNVLGGYFWALLHASIALIGCSLARDITRNSKNMLTET</sequence>
<accession>A0ABQ8VDK2</accession>
<proteinExistence type="predicted"/>
<evidence type="ECO:0000256" key="2">
    <source>
        <dbReference type="ARBA" id="ARBA00022448"/>
    </source>
</evidence>
<keyword evidence="4 7" id="KW-1133">Transmembrane helix</keyword>
<evidence type="ECO:0000313" key="8">
    <source>
        <dbReference type="EMBL" id="KAJ4479494.1"/>
    </source>
</evidence>
<evidence type="ECO:0000313" key="9">
    <source>
        <dbReference type="Proteomes" id="UP001150217"/>
    </source>
</evidence>
<feature type="transmembrane region" description="Helical" evidence="7">
    <location>
        <begin position="373"/>
        <end position="394"/>
    </location>
</feature>
<keyword evidence="5 7" id="KW-0472">Membrane</keyword>
<keyword evidence="3 7" id="KW-0812">Transmembrane</keyword>
<gene>
    <name evidence="8" type="ORF">C8R41DRAFT_911177</name>
</gene>
<feature type="transmembrane region" description="Helical" evidence="7">
    <location>
        <begin position="303"/>
        <end position="330"/>
    </location>
</feature>
<evidence type="ECO:0000256" key="5">
    <source>
        <dbReference type="ARBA" id="ARBA00023136"/>
    </source>
</evidence>
<feature type="region of interest" description="Disordered" evidence="6">
    <location>
        <begin position="1"/>
        <end position="31"/>
    </location>
</feature>
<dbReference type="PANTHER" id="PTHR23504:SF15">
    <property type="entry name" value="MAJOR FACILITATOR SUPERFAMILY (MFS) PROFILE DOMAIN-CONTAINING PROTEIN"/>
    <property type="match status" value="1"/>
</dbReference>
<dbReference type="EMBL" id="JANVFT010000063">
    <property type="protein sequence ID" value="KAJ4479494.1"/>
    <property type="molecule type" value="Genomic_DNA"/>
</dbReference>
<reference evidence="8" key="1">
    <citation type="submission" date="2022-08" db="EMBL/GenBank/DDBJ databases">
        <title>A Global Phylogenomic Analysis of the Shiitake Genus Lentinula.</title>
        <authorList>
            <consortium name="DOE Joint Genome Institute"/>
            <person name="Sierra-Patev S."/>
            <person name="Min B."/>
            <person name="Naranjo-Ortiz M."/>
            <person name="Looney B."/>
            <person name="Konkel Z."/>
            <person name="Slot J.C."/>
            <person name="Sakamoto Y."/>
            <person name="Steenwyk J.L."/>
            <person name="Rokas A."/>
            <person name="Carro J."/>
            <person name="Camarero S."/>
            <person name="Ferreira P."/>
            <person name="Molpeceres G."/>
            <person name="Ruiz-Duenas F.J."/>
            <person name="Serrano A."/>
            <person name="Henrissat B."/>
            <person name="Drula E."/>
            <person name="Hughes K.W."/>
            <person name="Mata J.L."/>
            <person name="Ishikawa N.K."/>
            <person name="Vargas-Isla R."/>
            <person name="Ushijima S."/>
            <person name="Smith C.A."/>
            <person name="Ahrendt S."/>
            <person name="Andreopoulos W."/>
            <person name="He G."/>
            <person name="Labutti K."/>
            <person name="Lipzen A."/>
            <person name="Ng V."/>
            <person name="Riley R."/>
            <person name="Sandor L."/>
            <person name="Barry K."/>
            <person name="Martinez A.T."/>
            <person name="Xiao Y."/>
            <person name="Gibbons J.G."/>
            <person name="Terashima K."/>
            <person name="Grigoriev I.V."/>
            <person name="Hibbett D.S."/>
        </authorList>
    </citation>
    <scope>NUCLEOTIDE SEQUENCE</scope>
    <source>
        <strain evidence="8">RHP3577 ss4</strain>
    </source>
</reference>
<feature type="transmembrane region" description="Helical" evidence="7">
    <location>
        <begin position="80"/>
        <end position="102"/>
    </location>
</feature>
<name>A0ABQ8VDK2_9AGAR</name>
<keyword evidence="9" id="KW-1185">Reference proteome</keyword>
<feature type="transmembrane region" description="Helical" evidence="7">
    <location>
        <begin position="171"/>
        <end position="191"/>
    </location>
</feature>
<dbReference type="SUPFAM" id="SSF103473">
    <property type="entry name" value="MFS general substrate transporter"/>
    <property type="match status" value="1"/>
</dbReference>
<feature type="compositionally biased region" description="Polar residues" evidence="6">
    <location>
        <begin position="19"/>
        <end position="31"/>
    </location>
</feature>